<sequence>MHKRRGTKVLLPHINLRTATTIATNLVPRYSKVISVTAPPGGEQRRRSQSTNTHSVVQALSLYSSLAGRDVTWNDLAHSWRFFSPNRDIEKISAPLRSHISSPNLFQVAKVVAEFVAKVGEPDVAAASHPILIPVKPSSQP</sequence>
<reference evidence="1 2" key="1">
    <citation type="journal article" date="2019" name="Sci. Rep.">
        <title>Orb-weaving spider Araneus ventricosus genome elucidates the spidroin gene catalogue.</title>
        <authorList>
            <person name="Kono N."/>
            <person name="Nakamura H."/>
            <person name="Ohtoshi R."/>
            <person name="Moran D.A.P."/>
            <person name="Shinohara A."/>
            <person name="Yoshida Y."/>
            <person name="Fujiwara M."/>
            <person name="Mori M."/>
            <person name="Tomita M."/>
            <person name="Arakawa K."/>
        </authorList>
    </citation>
    <scope>NUCLEOTIDE SEQUENCE [LARGE SCALE GENOMIC DNA]</scope>
</reference>
<dbReference type="Proteomes" id="UP000499080">
    <property type="component" value="Unassembled WGS sequence"/>
</dbReference>
<dbReference type="AlphaFoldDB" id="A0A4Y2UV53"/>
<proteinExistence type="predicted"/>
<accession>A0A4Y2UV53</accession>
<organism evidence="1 2">
    <name type="scientific">Araneus ventricosus</name>
    <name type="common">Orbweaver spider</name>
    <name type="synonym">Epeira ventricosa</name>
    <dbReference type="NCBI Taxonomy" id="182803"/>
    <lineage>
        <taxon>Eukaryota</taxon>
        <taxon>Metazoa</taxon>
        <taxon>Ecdysozoa</taxon>
        <taxon>Arthropoda</taxon>
        <taxon>Chelicerata</taxon>
        <taxon>Arachnida</taxon>
        <taxon>Araneae</taxon>
        <taxon>Araneomorphae</taxon>
        <taxon>Entelegynae</taxon>
        <taxon>Araneoidea</taxon>
        <taxon>Araneidae</taxon>
        <taxon>Araneus</taxon>
    </lineage>
</organism>
<comment type="caution">
    <text evidence="1">The sequence shown here is derived from an EMBL/GenBank/DDBJ whole genome shotgun (WGS) entry which is preliminary data.</text>
</comment>
<gene>
    <name evidence="1" type="ORF">AVEN_265049_1</name>
</gene>
<evidence type="ECO:0000313" key="1">
    <source>
        <dbReference type="EMBL" id="GBO16081.1"/>
    </source>
</evidence>
<protein>
    <submittedName>
        <fullName evidence="1">Uncharacterized protein</fullName>
    </submittedName>
</protein>
<dbReference type="EMBL" id="BGPR01040010">
    <property type="protein sequence ID" value="GBO16081.1"/>
    <property type="molecule type" value="Genomic_DNA"/>
</dbReference>
<evidence type="ECO:0000313" key="2">
    <source>
        <dbReference type="Proteomes" id="UP000499080"/>
    </source>
</evidence>
<name>A0A4Y2UV53_ARAVE</name>
<keyword evidence="2" id="KW-1185">Reference proteome</keyword>